<sequence length="361" mass="39990">MRIKNRICCKESLSVSSESDEKYKIRRSNSKRQRMAQHATSTNGKNQERGLPVTSTKNSGVLSWFLSFFGARKGRGPALKSKNGSEPELGRSCGKDKSEKGSLRKSVSDLLEEFNQPKKAMSKAKSGQTGEQRTTNNNAEATSNKATVIACQSQKEEESSSQENLLGAKSEVVSQSSSINNSENEESKPNKMEILAKKLDKINLQTAENIKRGIQMKETTLEQNADRTNKASEESLEKSAEEADKMSTSSSPENVEQPKKSVKALGALLQMKGPLPMPGMAGLGGPPPSLRKKSTLPRSENGEKCLEQEDDKDKKNTVPEDQFTSEKLKVNLRQRATKIKRPVSRKFRNSMQLTEMEMLED</sequence>
<protein>
    <submittedName>
        <fullName evidence="2">Oidioi.mRNA.OKI2018_I69.XSR.g15879.t1.cds</fullName>
    </submittedName>
</protein>
<feature type="region of interest" description="Disordered" evidence="1">
    <location>
        <begin position="75"/>
        <end position="190"/>
    </location>
</feature>
<feature type="region of interest" description="Disordered" evidence="1">
    <location>
        <begin position="207"/>
        <end position="329"/>
    </location>
</feature>
<organism evidence="2 3">
    <name type="scientific">Oikopleura dioica</name>
    <name type="common">Tunicate</name>
    <dbReference type="NCBI Taxonomy" id="34765"/>
    <lineage>
        <taxon>Eukaryota</taxon>
        <taxon>Metazoa</taxon>
        <taxon>Chordata</taxon>
        <taxon>Tunicata</taxon>
        <taxon>Appendicularia</taxon>
        <taxon>Copelata</taxon>
        <taxon>Oikopleuridae</taxon>
        <taxon>Oikopleura</taxon>
    </lineage>
</organism>
<proteinExistence type="predicted"/>
<feature type="compositionally biased region" description="Basic and acidic residues" evidence="1">
    <location>
        <begin position="224"/>
        <end position="245"/>
    </location>
</feature>
<keyword evidence="3" id="KW-1185">Reference proteome</keyword>
<feature type="compositionally biased region" description="Basic and acidic residues" evidence="1">
    <location>
        <begin position="83"/>
        <end position="102"/>
    </location>
</feature>
<feature type="compositionally biased region" description="Basic and acidic residues" evidence="1">
    <location>
        <begin position="300"/>
        <end position="329"/>
    </location>
</feature>
<name>A0ABN7SE90_OIKDI</name>
<dbReference type="Proteomes" id="UP001158576">
    <property type="component" value="Chromosome XSR"/>
</dbReference>
<evidence type="ECO:0000256" key="1">
    <source>
        <dbReference type="SAM" id="MobiDB-lite"/>
    </source>
</evidence>
<reference evidence="2 3" key="1">
    <citation type="submission" date="2021-04" db="EMBL/GenBank/DDBJ databases">
        <authorList>
            <person name="Bliznina A."/>
        </authorList>
    </citation>
    <scope>NUCLEOTIDE SEQUENCE [LARGE SCALE GENOMIC DNA]</scope>
</reference>
<accession>A0ABN7SE90</accession>
<feature type="region of interest" description="Disordered" evidence="1">
    <location>
        <begin position="19"/>
        <end position="56"/>
    </location>
</feature>
<feature type="compositionally biased region" description="Low complexity" evidence="1">
    <location>
        <begin position="170"/>
        <end position="182"/>
    </location>
</feature>
<feature type="compositionally biased region" description="Basic residues" evidence="1">
    <location>
        <begin position="24"/>
        <end position="35"/>
    </location>
</feature>
<gene>
    <name evidence="2" type="ORF">OKIOD_LOCUS7437</name>
</gene>
<evidence type="ECO:0000313" key="3">
    <source>
        <dbReference type="Proteomes" id="UP001158576"/>
    </source>
</evidence>
<feature type="compositionally biased region" description="Polar residues" evidence="1">
    <location>
        <begin position="125"/>
        <end position="146"/>
    </location>
</feature>
<dbReference type="EMBL" id="OU015569">
    <property type="protein sequence ID" value="CAG5098675.1"/>
    <property type="molecule type" value="Genomic_DNA"/>
</dbReference>
<evidence type="ECO:0000313" key="2">
    <source>
        <dbReference type="EMBL" id="CAG5098675.1"/>
    </source>
</evidence>